<dbReference type="SUPFAM" id="SSF52058">
    <property type="entry name" value="L domain-like"/>
    <property type="match status" value="1"/>
</dbReference>
<keyword evidence="2" id="KW-0675">Receptor</keyword>
<keyword evidence="3" id="KW-1185">Reference proteome</keyword>
<proteinExistence type="predicted"/>
<protein>
    <submittedName>
        <fullName evidence="1">Putative Relaxin receptor 1-like 2</fullName>
    </submittedName>
    <submittedName>
        <fullName evidence="2">Putative Relaxin receptor 1-like 3</fullName>
    </submittedName>
</protein>
<organism evidence="2 3">
    <name type="scientific">Homarus americanus</name>
    <name type="common">American lobster</name>
    <dbReference type="NCBI Taxonomy" id="6706"/>
    <lineage>
        <taxon>Eukaryota</taxon>
        <taxon>Metazoa</taxon>
        <taxon>Ecdysozoa</taxon>
        <taxon>Arthropoda</taxon>
        <taxon>Crustacea</taxon>
        <taxon>Multicrustacea</taxon>
        <taxon>Malacostraca</taxon>
        <taxon>Eumalacostraca</taxon>
        <taxon>Eucarida</taxon>
        <taxon>Decapoda</taxon>
        <taxon>Pleocyemata</taxon>
        <taxon>Astacidea</taxon>
        <taxon>Nephropoidea</taxon>
        <taxon>Nephropidae</taxon>
        <taxon>Homarus</taxon>
    </lineage>
</organism>
<dbReference type="InterPro" id="IPR001611">
    <property type="entry name" value="Leu-rich_rpt"/>
</dbReference>
<dbReference type="Proteomes" id="UP000747542">
    <property type="component" value="Unassembled WGS sequence"/>
</dbReference>
<name>A0A8J5N8H3_HOMAM</name>
<evidence type="ECO:0000313" key="2">
    <source>
        <dbReference type="EMBL" id="KAG7174853.1"/>
    </source>
</evidence>
<dbReference type="EMBL" id="JAHLQT010017728">
    <property type="protein sequence ID" value="KAG7169237.1"/>
    <property type="molecule type" value="Genomic_DNA"/>
</dbReference>
<sequence length="94" mass="11208">MKEILDKPVVPWEERQKCNLKTYPPYCLCRMESRIHCKNLNLTSVPQDIDENVWQQYSIILTSDSFTRYPKLTLLHLQNNRITSLPRVFTRSPN</sequence>
<dbReference type="EMBL" id="JAHLQT010006599">
    <property type="protein sequence ID" value="KAG7174853.1"/>
    <property type="molecule type" value="Genomic_DNA"/>
</dbReference>
<reference evidence="2" key="1">
    <citation type="journal article" date="2021" name="Sci. Adv.">
        <title>The American lobster genome reveals insights on longevity, neural, and immune adaptations.</title>
        <authorList>
            <person name="Polinski J.M."/>
            <person name="Zimin A.V."/>
            <person name="Clark K.F."/>
            <person name="Kohn A.B."/>
            <person name="Sadowski N."/>
            <person name="Timp W."/>
            <person name="Ptitsyn A."/>
            <person name="Khanna P."/>
            <person name="Romanova D.Y."/>
            <person name="Williams P."/>
            <person name="Greenwood S.J."/>
            <person name="Moroz L.L."/>
            <person name="Walt D.R."/>
            <person name="Bodnar A.G."/>
        </authorList>
    </citation>
    <scope>NUCLEOTIDE SEQUENCE</scope>
    <source>
        <strain evidence="2">GMGI-L3</strain>
    </source>
</reference>
<gene>
    <name evidence="2" type="primary">Rxfp1-L3</name>
    <name evidence="1" type="synonym">Rxfp1-L2</name>
    <name evidence="1" type="ORF">Hamer_G026791</name>
    <name evidence="2" type="ORF">Hamer_G026883</name>
</gene>
<evidence type="ECO:0000313" key="3">
    <source>
        <dbReference type="Proteomes" id="UP000747542"/>
    </source>
</evidence>
<evidence type="ECO:0000313" key="1">
    <source>
        <dbReference type="EMBL" id="KAG7169237.1"/>
    </source>
</evidence>
<dbReference type="Gene3D" id="3.80.10.10">
    <property type="entry name" value="Ribonuclease Inhibitor"/>
    <property type="match status" value="1"/>
</dbReference>
<dbReference type="PROSITE" id="PS51450">
    <property type="entry name" value="LRR"/>
    <property type="match status" value="1"/>
</dbReference>
<dbReference type="InterPro" id="IPR032675">
    <property type="entry name" value="LRR_dom_sf"/>
</dbReference>
<feature type="non-terminal residue" evidence="2">
    <location>
        <position position="94"/>
    </location>
</feature>
<accession>A0A8J5N8H3</accession>
<comment type="caution">
    <text evidence="2">The sequence shown here is derived from an EMBL/GenBank/DDBJ whole genome shotgun (WGS) entry which is preliminary data.</text>
</comment>
<dbReference type="AlphaFoldDB" id="A0A8J5N8H3"/>